<dbReference type="Proteomes" id="UP000091820">
    <property type="component" value="Unassembled WGS sequence"/>
</dbReference>
<sequence length="106" mass="12253">MEGFCGQTKRFVGFQLTTTAIAAIVTTTTTTVTTTTTTFRYKHTHTTTTTTTTTTTHYPLNIRNERTNEINVETFTLKNLRLDLEKKKFIIFMVNFDDFYKEHKGI</sequence>
<dbReference type="AlphaFoldDB" id="A0A1A9W802"/>
<name>A0A1A9W802_9MUSC</name>
<evidence type="ECO:0000313" key="2">
    <source>
        <dbReference type="Proteomes" id="UP000091820"/>
    </source>
</evidence>
<dbReference type="VEuPathDB" id="VectorBase:GBRI009567"/>
<reference evidence="2" key="1">
    <citation type="submission" date="2014-03" db="EMBL/GenBank/DDBJ databases">
        <authorList>
            <person name="Aksoy S."/>
            <person name="Warren W."/>
            <person name="Wilson R.K."/>
        </authorList>
    </citation>
    <scope>NUCLEOTIDE SEQUENCE [LARGE SCALE GENOMIC DNA]</scope>
    <source>
        <strain evidence="2">IAEA</strain>
    </source>
</reference>
<proteinExistence type="predicted"/>
<protein>
    <submittedName>
        <fullName evidence="1">Uncharacterized protein</fullName>
    </submittedName>
</protein>
<dbReference type="EnsemblMetazoa" id="GBRI009567-RA">
    <property type="protein sequence ID" value="GBRI009567-PA"/>
    <property type="gene ID" value="GBRI009567"/>
</dbReference>
<evidence type="ECO:0000313" key="1">
    <source>
        <dbReference type="EnsemblMetazoa" id="GBRI009567-PA"/>
    </source>
</evidence>
<accession>A0A1A9W802</accession>
<keyword evidence="2" id="KW-1185">Reference proteome</keyword>
<reference evidence="1" key="2">
    <citation type="submission" date="2020-05" db="UniProtKB">
        <authorList>
            <consortium name="EnsemblMetazoa"/>
        </authorList>
    </citation>
    <scope>IDENTIFICATION</scope>
    <source>
        <strain evidence="1">IAEA</strain>
    </source>
</reference>
<organism evidence="1 2">
    <name type="scientific">Glossina brevipalpis</name>
    <dbReference type="NCBI Taxonomy" id="37001"/>
    <lineage>
        <taxon>Eukaryota</taxon>
        <taxon>Metazoa</taxon>
        <taxon>Ecdysozoa</taxon>
        <taxon>Arthropoda</taxon>
        <taxon>Hexapoda</taxon>
        <taxon>Insecta</taxon>
        <taxon>Pterygota</taxon>
        <taxon>Neoptera</taxon>
        <taxon>Endopterygota</taxon>
        <taxon>Diptera</taxon>
        <taxon>Brachycera</taxon>
        <taxon>Muscomorpha</taxon>
        <taxon>Hippoboscoidea</taxon>
        <taxon>Glossinidae</taxon>
        <taxon>Glossina</taxon>
    </lineage>
</organism>